<name>A0A2J6PWK1_9HELO</name>
<evidence type="ECO:0000313" key="3">
    <source>
        <dbReference type="Proteomes" id="UP000235672"/>
    </source>
</evidence>
<organism evidence="2 3">
    <name type="scientific">Hyaloscypha hepaticicola</name>
    <dbReference type="NCBI Taxonomy" id="2082293"/>
    <lineage>
        <taxon>Eukaryota</taxon>
        <taxon>Fungi</taxon>
        <taxon>Dikarya</taxon>
        <taxon>Ascomycota</taxon>
        <taxon>Pezizomycotina</taxon>
        <taxon>Leotiomycetes</taxon>
        <taxon>Helotiales</taxon>
        <taxon>Hyaloscyphaceae</taxon>
        <taxon>Hyaloscypha</taxon>
    </lineage>
</organism>
<feature type="transmembrane region" description="Helical" evidence="1">
    <location>
        <begin position="447"/>
        <end position="469"/>
    </location>
</feature>
<dbReference type="Pfam" id="PF11374">
    <property type="entry name" value="DUF3176"/>
    <property type="match status" value="1"/>
</dbReference>
<protein>
    <submittedName>
        <fullName evidence="2">Uncharacterized protein</fullName>
    </submittedName>
</protein>
<dbReference type="InterPro" id="IPR021514">
    <property type="entry name" value="DUF3176"/>
</dbReference>
<dbReference type="OrthoDB" id="5376804at2759"/>
<proteinExistence type="predicted"/>
<dbReference type="PANTHER" id="PTHR35394">
    <property type="entry name" value="DUF3176 DOMAIN-CONTAINING PROTEIN"/>
    <property type="match status" value="1"/>
</dbReference>
<dbReference type="STRING" id="1745343.A0A2J6PWK1"/>
<dbReference type="Proteomes" id="UP000235672">
    <property type="component" value="Unassembled WGS sequence"/>
</dbReference>
<keyword evidence="3" id="KW-1185">Reference proteome</keyword>
<keyword evidence="1" id="KW-0472">Membrane</keyword>
<accession>A0A2J6PWK1</accession>
<feature type="transmembrane region" description="Helical" evidence="1">
    <location>
        <begin position="139"/>
        <end position="158"/>
    </location>
</feature>
<feature type="transmembrane region" description="Helical" evidence="1">
    <location>
        <begin position="36"/>
        <end position="58"/>
    </location>
</feature>
<feature type="transmembrane region" description="Helical" evidence="1">
    <location>
        <begin position="78"/>
        <end position="98"/>
    </location>
</feature>
<dbReference type="EMBL" id="KZ613494">
    <property type="protein sequence ID" value="PMD18412.1"/>
    <property type="molecule type" value="Genomic_DNA"/>
</dbReference>
<evidence type="ECO:0000313" key="2">
    <source>
        <dbReference type="EMBL" id="PMD18412.1"/>
    </source>
</evidence>
<evidence type="ECO:0000256" key="1">
    <source>
        <dbReference type="SAM" id="Phobius"/>
    </source>
</evidence>
<reference evidence="2 3" key="1">
    <citation type="submission" date="2016-05" db="EMBL/GenBank/DDBJ databases">
        <title>A degradative enzymes factory behind the ericoid mycorrhizal symbiosis.</title>
        <authorList>
            <consortium name="DOE Joint Genome Institute"/>
            <person name="Martino E."/>
            <person name="Morin E."/>
            <person name="Grelet G."/>
            <person name="Kuo A."/>
            <person name="Kohler A."/>
            <person name="Daghino S."/>
            <person name="Barry K."/>
            <person name="Choi C."/>
            <person name="Cichocki N."/>
            <person name="Clum A."/>
            <person name="Copeland A."/>
            <person name="Hainaut M."/>
            <person name="Haridas S."/>
            <person name="Labutti K."/>
            <person name="Lindquist E."/>
            <person name="Lipzen A."/>
            <person name="Khouja H.-R."/>
            <person name="Murat C."/>
            <person name="Ohm R."/>
            <person name="Olson A."/>
            <person name="Spatafora J."/>
            <person name="Veneault-Fourrey C."/>
            <person name="Henrissat B."/>
            <person name="Grigoriev I."/>
            <person name="Martin F."/>
            <person name="Perotto S."/>
        </authorList>
    </citation>
    <scope>NUCLEOTIDE SEQUENCE [LARGE SCALE GENOMIC DNA]</scope>
    <source>
        <strain evidence="2 3">UAMH 7357</strain>
    </source>
</reference>
<gene>
    <name evidence="2" type="ORF">NA56DRAFT_691135</name>
</gene>
<sequence length="526" mass="58217">MESKEPYTTTTAPLSPPPVYEKPGFGARLQEFMNTFWVYEIIASLVSLAMIAAIFGVLHHYNGWDVDLWDYSWSLGSLIGLLATISQVAMAVPLASGISQLKWTWYKNSQKLTDLDKFEQSSRGPFGSVRLLFSRPFKFLGAFGAILTILTLAFHTLVQNAISTRSAMIELDGLYGDPVYGAIYPQGNNYTDKFLDYTTGTGLGDQGPSLDMVADISHGLYYTSMDFDTQFQLSIAKCGSGNCTWKNIQTLSVCSQCADISSLIGHDQGYYTLYGTLVAMDESTGLVSSLADTEYPDPTVLSGVGPLIAHITTLARPDLNADPLGIDCALYWCVWDRSDVTMINWNITNSVDVFWTDPSVTTTYQQTNNIEITPPTCYNEFSEPIDTSQCTKTISPYSQVGLQNYFIGDRSGFTGSVNLTGGMGFQDGISYTWGNVWIYTTLFKIRWGYMVLPTILVVGSVIFMVVTIVKSWGYEKWKSSVLPLLFHPLAEEVRPGVAPHKMSELKAVAENKEVRLERGHTGSQFV</sequence>
<keyword evidence="1" id="KW-1133">Transmembrane helix</keyword>
<keyword evidence="1" id="KW-0812">Transmembrane</keyword>
<dbReference type="AlphaFoldDB" id="A0A2J6PWK1"/>
<dbReference type="PANTHER" id="PTHR35394:SF6">
    <property type="entry name" value="DUF3176 DOMAIN-CONTAINING PROTEIN"/>
    <property type="match status" value="1"/>
</dbReference>